<dbReference type="AlphaFoldDB" id="V5IHY7"/>
<evidence type="ECO:0000256" key="5">
    <source>
        <dbReference type="ARBA" id="ARBA00022771"/>
    </source>
</evidence>
<name>V5IHY7_IXORI</name>
<dbReference type="SUPFAM" id="SSF49599">
    <property type="entry name" value="TRAF domain-like"/>
    <property type="match status" value="2"/>
</dbReference>
<dbReference type="SUPFAM" id="SSF57850">
    <property type="entry name" value="RING/U-box"/>
    <property type="match status" value="1"/>
</dbReference>
<dbReference type="PANTHER" id="PTHR10131:SF138">
    <property type="entry name" value="RE66324P"/>
    <property type="match status" value="1"/>
</dbReference>
<feature type="domain" description="TRAF-type" evidence="9">
    <location>
        <begin position="105"/>
        <end position="136"/>
    </location>
</feature>
<dbReference type="GO" id="GO:0005737">
    <property type="term" value="C:cytoplasm"/>
    <property type="evidence" value="ECO:0007669"/>
    <property type="project" value="UniProtKB-SubCell"/>
</dbReference>
<dbReference type="InterPro" id="IPR049342">
    <property type="entry name" value="TRAF1-6_MATH_dom"/>
</dbReference>
<evidence type="ECO:0000256" key="6">
    <source>
        <dbReference type="ARBA" id="ARBA00022833"/>
    </source>
</evidence>
<evidence type="ECO:0000256" key="7">
    <source>
        <dbReference type="PROSITE-ProRule" id="PRU00207"/>
    </source>
</evidence>
<dbReference type="Gene3D" id="3.30.40.10">
    <property type="entry name" value="Zinc/RING finger domain, C3HC4 (zinc finger)"/>
    <property type="match status" value="2"/>
</dbReference>
<dbReference type="InterPro" id="IPR008974">
    <property type="entry name" value="TRAF-like"/>
</dbReference>
<feature type="zinc finger region" description="TRAF-type" evidence="7">
    <location>
        <begin position="105"/>
        <end position="136"/>
    </location>
</feature>
<dbReference type="PROSITE" id="PS50089">
    <property type="entry name" value="ZF_RING_2"/>
    <property type="match status" value="1"/>
</dbReference>
<sequence length="411" mass="45812">GFSDDLDWRPMLFQDSAVAQRACALCCVLSRKAARLPCGHIVCMDCHAECVRGGSVCPLDRKMFSEEELDELNASVDYIRKCKVACTNLSSGCEFVGPAAALLDHYKVCAFHVVPCPHCHTSVLRRSIVEHCIEDCSAQPVYRRTVGEGSRTPLLDCIEKARDEVKEALSKISEDMISLQTSLNRCCENVRAESATNRQQWDALDDKYVELSSICAAGFAESREHLRKELSVQSTKLVAATKAVSLDVNCFCGPKTMHWYFEGWGDMKQQASDGRLAYFHSPIRDVYGYRISQCIELQRKNNEMCFGCSINIHPGSNDSELEWPFSMVYSIGIIHPENKSNVISCKVDASKYPKSPSLQKPIRMKNLGIGTEKLCTSEKLEKEGFVANNALHAFLQVERSSSSSLSSKCTK</sequence>
<dbReference type="InterPro" id="IPR013083">
    <property type="entry name" value="Znf_RING/FYVE/PHD"/>
</dbReference>
<reference evidence="10" key="1">
    <citation type="journal article" date="2015" name="Sci. Rep.">
        <title>Tissue- and time-dependent transcription in Ixodes ricinus salivary glands and midguts when blood feeding on the vertebrate host.</title>
        <authorList>
            <person name="Kotsyfakis M."/>
            <person name="Schwarz A."/>
            <person name="Erhart J."/>
            <person name="Ribeiro J.M."/>
        </authorList>
    </citation>
    <scope>NUCLEOTIDE SEQUENCE</scope>
    <source>
        <tissue evidence="10">Salivary gland and midgut</tissue>
    </source>
</reference>
<keyword evidence="3 7" id="KW-0479">Metal-binding</keyword>
<evidence type="ECO:0000313" key="10">
    <source>
        <dbReference type="EMBL" id="JAB80351.1"/>
    </source>
</evidence>
<dbReference type="Gene3D" id="2.60.210.10">
    <property type="entry name" value="Apoptosis, Tumor Necrosis Factor Receptor Associated Protein 2, Chain A"/>
    <property type="match status" value="1"/>
</dbReference>
<organism evidence="10">
    <name type="scientific">Ixodes ricinus</name>
    <name type="common">Common tick</name>
    <name type="synonym">Acarus ricinus</name>
    <dbReference type="NCBI Taxonomy" id="34613"/>
    <lineage>
        <taxon>Eukaryota</taxon>
        <taxon>Metazoa</taxon>
        <taxon>Ecdysozoa</taxon>
        <taxon>Arthropoda</taxon>
        <taxon>Chelicerata</taxon>
        <taxon>Arachnida</taxon>
        <taxon>Acari</taxon>
        <taxon>Parasitiformes</taxon>
        <taxon>Ixodida</taxon>
        <taxon>Ixodoidea</taxon>
        <taxon>Ixodidae</taxon>
        <taxon>Ixodinae</taxon>
        <taxon>Ixodes</taxon>
    </lineage>
</organism>
<dbReference type="PANTHER" id="PTHR10131">
    <property type="entry name" value="TNF RECEPTOR ASSOCIATED FACTOR"/>
    <property type="match status" value="1"/>
</dbReference>
<dbReference type="Pfam" id="PF21355">
    <property type="entry name" value="TRAF-mep_MATH"/>
    <property type="match status" value="1"/>
</dbReference>
<keyword evidence="4" id="KW-0677">Repeat</keyword>
<evidence type="ECO:0000256" key="2">
    <source>
        <dbReference type="ARBA" id="ARBA00022490"/>
    </source>
</evidence>
<evidence type="ECO:0000256" key="1">
    <source>
        <dbReference type="ARBA" id="ARBA00004496"/>
    </source>
</evidence>
<accession>V5IHY7</accession>
<dbReference type="PROSITE" id="PS50145">
    <property type="entry name" value="ZF_TRAF"/>
    <property type="match status" value="1"/>
</dbReference>
<dbReference type="GO" id="GO:0043122">
    <property type="term" value="P:regulation of canonical NF-kappaB signal transduction"/>
    <property type="evidence" value="ECO:0007669"/>
    <property type="project" value="TreeGrafter"/>
</dbReference>
<feature type="non-terminal residue" evidence="10">
    <location>
        <position position="1"/>
    </location>
</feature>
<dbReference type="EMBL" id="GANP01004117">
    <property type="protein sequence ID" value="JAB80351.1"/>
    <property type="molecule type" value="mRNA"/>
</dbReference>
<dbReference type="GO" id="GO:0005164">
    <property type="term" value="F:tumor necrosis factor receptor binding"/>
    <property type="evidence" value="ECO:0007669"/>
    <property type="project" value="TreeGrafter"/>
</dbReference>
<evidence type="ECO:0000259" key="8">
    <source>
        <dbReference type="PROSITE" id="PS50089"/>
    </source>
</evidence>
<evidence type="ECO:0000256" key="4">
    <source>
        <dbReference type="ARBA" id="ARBA00022737"/>
    </source>
</evidence>
<dbReference type="InterPro" id="IPR001293">
    <property type="entry name" value="Znf_TRAF"/>
</dbReference>
<dbReference type="InterPro" id="IPR001841">
    <property type="entry name" value="Znf_RING"/>
</dbReference>
<keyword evidence="6 7" id="KW-0862">Zinc</keyword>
<proteinExistence type="evidence at transcript level"/>
<comment type="subcellular location">
    <subcellularLocation>
        <location evidence="1">Cytoplasm</location>
    </subcellularLocation>
</comment>
<feature type="domain" description="RING-type" evidence="8">
    <location>
        <begin position="23"/>
        <end position="61"/>
    </location>
</feature>
<protein>
    <submittedName>
        <fullName evidence="10">Putative zinc ion binding protein</fullName>
    </submittedName>
</protein>
<evidence type="ECO:0000256" key="3">
    <source>
        <dbReference type="ARBA" id="ARBA00022723"/>
    </source>
</evidence>
<dbReference type="GO" id="GO:0009898">
    <property type="term" value="C:cytoplasmic side of plasma membrane"/>
    <property type="evidence" value="ECO:0007669"/>
    <property type="project" value="TreeGrafter"/>
</dbReference>
<dbReference type="GO" id="GO:0008270">
    <property type="term" value="F:zinc ion binding"/>
    <property type="evidence" value="ECO:0007669"/>
    <property type="project" value="UniProtKB-KW"/>
</dbReference>
<keyword evidence="5 7" id="KW-0863">Zinc-finger</keyword>
<keyword evidence="2" id="KW-0963">Cytoplasm</keyword>
<evidence type="ECO:0000259" key="9">
    <source>
        <dbReference type="PROSITE" id="PS50145"/>
    </source>
</evidence>